<keyword evidence="4" id="KW-1185">Reference proteome</keyword>
<protein>
    <submittedName>
        <fullName evidence="3">Uncharacterized protein</fullName>
    </submittedName>
</protein>
<dbReference type="EMBL" id="VFPN01000002">
    <property type="protein sequence ID" value="TQM63330.1"/>
    <property type="molecule type" value="Genomic_DNA"/>
</dbReference>
<evidence type="ECO:0000313" key="4">
    <source>
        <dbReference type="Proteomes" id="UP000318331"/>
    </source>
</evidence>
<feature type="transmembrane region" description="Helical" evidence="2">
    <location>
        <begin position="58"/>
        <end position="78"/>
    </location>
</feature>
<keyword evidence="2" id="KW-0472">Membrane</keyword>
<comment type="caution">
    <text evidence="3">The sequence shown here is derived from an EMBL/GenBank/DDBJ whole genome shotgun (WGS) entry which is preliminary data.</text>
</comment>
<keyword evidence="2" id="KW-0812">Transmembrane</keyword>
<evidence type="ECO:0000256" key="1">
    <source>
        <dbReference type="SAM" id="MobiDB-lite"/>
    </source>
</evidence>
<gene>
    <name evidence="3" type="ORF">FB466_1590</name>
</gene>
<proteinExistence type="predicted"/>
<dbReference type="AlphaFoldDB" id="A0A543HYH8"/>
<evidence type="ECO:0000313" key="3">
    <source>
        <dbReference type="EMBL" id="TQM63330.1"/>
    </source>
</evidence>
<reference evidence="3 4" key="1">
    <citation type="submission" date="2019-06" db="EMBL/GenBank/DDBJ databases">
        <title>Sequencing the genomes of 1000 actinobacteria strains.</title>
        <authorList>
            <person name="Klenk H.-P."/>
        </authorList>
    </citation>
    <scope>NUCLEOTIDE SEQUENCE [LARGE SCALE GENOMIC DNA]</scope>
    <source>
        <strain evidence="3 4">DSM 18031</strain>
    </source>
</reference>
<name>A0A543HYH8_9MICO</name>
<evidence type="ECO:0000256" key="2">
    <source>
        <dbReference type="SAM" id="Phobius"/>
    </source>
</evidence>
<sequence length="103" mass="10919">MFPGPPPPCLIGAAGGYLRTVCETSRMIDDSFWTSGSVWFVLAVVTAGLAEQKNRSRWTWFLLGLLLGPLATMLVVVWPAPAAAPSPSATAPTFADRSGEDPV</sequence>
<feature type="transmembrane region" description="Helical" evidence="2">
    <location>
        <begin position="32"/>
        <end position="51"/>
    </location>
</feature>
<feature type="compositionally biased region" description="Low complexity" evidence="1">
    <location>
        <begin position="83"/>
        <end position="93"/>
    </location>
</feature>
<organism evidence="3 4">
    <name type="scientific">Klugiella xanthotipulae</name>
    <dbReference type="NCBI Taxonomy" id="244735"/>
    <lineage>
        <taxon>Bacteria</taxon>
        <taxon>Bacillati</taxon>
        <taxon>Actinomycetota</taxon>
        <taxon>Actinomycetes</taxon>
        <taxon>Micrococcales</taxon>
        <taxon>Microbacteriaceae</taxon>
        <taxon>Klugiella</taxon>
    </lineage>
</organism>
<keyword evidence="2" id="KW-1133">Transmembrane helix</keyword>
<dbReference type="Proteomes" id="UP000318331">
    <property type="component" value="Unassembled WGS sequence"/>
</dbReference>
<accession>A0A543HYH8</accession>
<feature type="region of interest" description="Disordered" evidence="1">
    <location>
        <begin position="83"/>
        <end position="103"/>
    </location>
</feature>